<dbReference type="AlphaFoldDB" id="A0A3P7I2H7"/>
<dbReference type="EMBL" id="UYYB01006107">
    <property type="protein sequence ID" value="VDM67651.1"/>
    <property type="molecule type" value="Genomic_DNA"/>
</dbReference>
<sequence>MPTTVRPAFRTTLIDEVLTFEPPTGPPVFSTLMRITSTTPVTSISKLNDGEVKHKASKLRRKFGPMRGQKTRGELKRRIAGDFLEFEEQHKDGLSSLVIQAPAASSTILVFNCSGDVRKVEIHYSVPAENSAGSSVQRIRQPIWSVAFLEDVVLREGSIPEFSVSSVVCPSYHMTSPSMFVFRWIAKTRH</sequence>
<name>A0A3P7I2H7_STRVU</name>
<reference evidence="1 2" key="1">
    <citation type="submission" date="2018-11" db="EMBL/GenBank/DDBJ databases">
        <authorList>
            <consortium name="Pathogen Informatics"/>
        </authorList>
    </citation>
    <scope>NUCLEOTIDE SEQUENCE [LARGE SCALE GENOMIC DNA]</scope>
</reference>
<keyword evidence="2" id="KW-1185">Reference proteome</keyword>
<evidence type="ECO:0000313" key="1">
    <source>
        <dbReference type="EMBL" id="VDM67651.1"/>
    </source>
</evidence>
<gene>
    <name evidence="1" type="ORF">SVUK_LOCUS2649</name>
</gene>
<dbReference type="OrthoDB" id="10562486at2759"/>
<evidence type="ECO:0000313" key="2">
    <source>
        <dbReference type="Proteomes" id="UP000270094"/>
    </source>
</evidence>
<proteinExistence type="predicted"/>
<accession>A0A3P7I2H7</accession>
<organism evidence="1 2">
    <name type="scientific">Strongylus vulgaris</name>
    <name type="common">Blood worm</name>
    <dbReference type="NCBI Taxonomy" id="40348"/>
    <lineage>
        <taxon>Eukaryota</taxon>
        <taxon>Metazoa</taxon>
        <taxon>Ecdysozoa</taxon>
        <taxon>Nematoda</taxon>
        <taxon>Chromadorea</taxon>
        <taxon>Rhabditida</taxon>
        <taxon>Rhabditina</taxon>
        <taxon>Rhabditomorpha</taxon>
        <taxon>Strongyloidea</taxon>
        <taxon>Strongylidae</taxon>
        <taxon>Strongylus</taxon>
    </lineage>
</organism>
<dbReference type="Proteomes" id="UP000270094">
    <property type="component" value="Unassembled WGS sequence"/>
</dbReference>
<protein>
    <submittedName>
        <fullName evidence="1">Uncharacterized protein</fullName>
    </submittedName>
</protein>